<name>A0ABV4BMC4_9CLOT</name>
<dbReference type="InterPro" id="IPR024185">
    <property type="entry name" value="FTHF_cligase-like_sf"/>
</dbReference>
<dbReference type="EMBL" id="JBGEWD010000005">
    <property type="protein sequence ID" value="MEY7999933.1"/>
    <property type="molecule type" value="Genomic_DNA"/>
</dbReference>
<dbReference type="NCBIfam" id="TIGR02727">
    <property type="entry name" value="MTHFS_bact"/>
    <property type="match status" value="1"/>
</dbReference>
<dbReference type="PIRSF" id="PIRSF006806">
    <property type="entry name" value="FTHF_cligase"/>
    <property type="match status" value="1"/>
</dbReference>
<dbReference type="InterPro" id="IPR002698">
    <property type="entry name" value="FTHF_cligase"/>
</dbReference>
<gene>
    <name evidence="5" type="ORF">AB8U03_06940</name>
</gene>
<keyword evidence="6" id="KW-1185">Reference proteome</keyword>
<dbReference type="PANTHER" id="PTHR23407:SF1">
    <property type="entry name" value="5-FORMYLTETRAHYDROFOLATE CYCLO-LIGASE"/>
    <property type="match status" value="1"/>
</dbReference>
<comment type="similarity">
    <text evidence="1 4">Belongs to the 5-formyltetrahydrofolate cyclo-ligase family.</text>
</comment>
<dbReference type="GO" id="GO:0030272">
    <property type="term" value="F:5-formyltetrahydrofolate cyclo-ligase activity"/>
    <property type="evidence" value="ECO:0007669"/>
    <property type="project" value="UniProtKB-EC"/>
</dbReference>
<proteinExistence type="inferred from homology"/>
<dbReference type="InterPro" id="IPR037171">
    <property type="entry name" value="NagB/RpiA_transferase-like"/>
</dbReference>
<comment type="caution">
    <text evidence="5">The sequence shown here is derived from an EMBL/GenBank/DDBJ whole genome shotgun (WGS) entry which is preliminary data.</text>
</comment>
<comment type="cofactor">
    <cofactor evidence="4">
        <name>Mg(2+)</name>
        <dbReference type="ChEBI" id="CHEBI:18420"/>
    </cofactor>
</comment>
<dbReference type="Proteomes" id="UP001564657">
    <property type="component" value="Unassembled WGS sequence"/>
</dbReference>
<dbReference type="EC" id="6.3.3.2" evidence="4"/>
<organism evidence="5 6">
    <name type="scientific">Clostridium moutaii</name>
    <dbReference type="NCBI Taxonomy" id="3240932"/>
    <lineage>
        <taxon>Bacteria</taxon>
        <taxon>Bacillati</taxon>
        <taxon>Bacillota</taxon>
        <taxon>Clostridia</taxon>
        <taxon>Eubacteriales</taxon>
        <taxon>Clostridiaceae</taxon>
        <taxon>Clostridium</taxon>
    </lineage>
</organism>
<keyword evidence="3 4" id="KW-0067">ATP-binding</keyword>
<dbReference type="Pfam" id="PF01812">
    <property type="entry name" value="5-FTHF_cyc-lig"/>
    <property type="match status" value="1"/>
</dbReference>
<evidence type="ECO:0000256" key="4">
    <source>
        <dbReference type="RuleBase" id="RU361279"/>
    </source>
</evidence>
<evidence type="ECO:0000313" key="6">
    <source>
        <dbReference type="Proteomes" id="UP001564657"/>
    </source>
</evidence>
<comment type="catalytic activity">
    <reaction evidence="4">
        <text>(6S)-5-formyl-5,6,7,8-tetrahydrofolate + ATP = (6R)-5,10-methenyltetrahydrofolate + ADP + phosphate</text>
        <dbReference type="Rhea" id="RHEA:10488"/>
        <dbReference type="ChEBI" id="CHEBI:30616"/>
        <dbReference type="ChEBI" id="CHEBI:43474"/>
        <dbReference type="ChEBI" id="CHEBI:57455"/>
        <dbReference type="ChEBI" id="CHEBI:57457"/>
        <dbReference type="ChEBI" id="CHEBI:456216"/>
        <dbReference type="EC" id="6.3.3.2"/>
    </reaction>
</comment>
<dbReference type="PANTHER" id="PTHR23407">
    <property type="entry name" value="ATPASE INHIBITOR/5-FORMYLTETRAHYDROFOLATE CYCLO-LIGASE"/>
    <property type="match status" value="1"/>
</dbReference>
<dbReference type="SUPFAM" id="SSF100950">
    <property type="entry name" value="NagB/RpiA/CoA transferase-like"/>
    <property type="match status" value="1"/>
</dbReference>
<keyword evidence="4" id="KW-0460">Magnesium</keyword>
<dbReference type="Gene3D" id="3.40.50.10420">
    <property type="entry name" value="NagB/RpiA/CoA transferase-like"/>
    <property type="match status" value="1"/>
</dbReference>
<protein>
    <recommendedName>
        <fullName evidence="4">5-formyltetrahydrofolate cyclo-ligase</fullName>
        <ecNumber evidence="4">6.3.3.2</ecNumber>
    </recommendedName>
</protein>
<accession>A0ABV4BMC4</accession>
<keyword evidence="4" id="KW-0479">Metal-binding</keyword>
<evidence type="ECO:0000256" key="2">
    <source>
        <dbReference type="ARBA" id="ARBA00022741"/>
    </source>
</evidence>
<reference evidence="5 6" key="1">
    <citation type="submission" date="2024-08" db="EMBL/GenBank/DDBJ databases">
        <title>Clostridium lapicellarii sp. nov., and Clostridium renhuaiense sp. nov., two species isolated from the mud in a fermentation cellar used for producing sauce-flavour Chinese liquors.</title>
        <authorList>
            <person name="Yang F."/>
            <person name="Wang H."/>
            <person name="Chen L.Q."/>
            <person name="Zhou N."/>
            <person name="Lu J.J."/>
            <person name="Pu X.X."/>
            <person name="Wan B."/>
            <person name="Wang L."/>
            <person name="Liu S.J."/>
        </authorList>
    </citation>
    <scope>NUCLEOTIDE SEQUENCE [LARGE SCALE GENOMIC DNA]</scope>
    <source>
        <strain evidence="5 6">MT-5</strain>
    </source>
</reference>
<sequence>MQIDKSYIRKVIREERNNLTKSKREELDNIIFEKVLYSKEYNSAKSLFIFVSFETEVDTHKIIRRALEDGKDVSVPKTISREQGMAAVRISNFSELKSGAYGILEPENIDLKVEESSIDLCYIPGIAFDKNGGRVGYGGGYYDRFLKKVRKDSKKIALAYSFQILDMVPREKHDILMDGIIFD</sequence>
<keyword evidence="2 4" id="KW-0547">Nucleotide-binding</keyword>
<keyword evidence="5" id="KW-0436">Ligase</keyword>
<evidence type="ECO:0000256" key="3">
    <source>
        <dbReference type="ARBA" id="ARBA00022840"/>
    </source>
</evidence>
<dbReference type="RefSeq" id="WP_369703823.1">
    <property type="nucleotide sequence ID" value="NZ_JBGEWD010000005.1"/>
</dbReference>
<evidence type="ECO:0000313" key="5">
    <source>
        <dbReference type="EMBL" id="MEY7999933.1"/>
    </source>
</evidence>
<evidence type="ECO:0000256" key="1">
    <source>
        <dbReference type="ARBA" id="ARBA00010638"/>
    </source>
</evidence>